<organism evidence="2 3">
    <name type="scientific">Candidatus Magasanikbacteria bacterium CG_4_9_14_3_um_filter_32_9</name>
    <dbReference type="NCBI Taxonomy" id="1974644"/>
    <lineage>
        <taxon>Bacteria</taxon>
        <taxon>Candidatus Magasanikiibacteriota</taxon>
    </lineage>
</organism>
<keyword evidence="1" id="KW-0812">Transmembrane</keyword>
<keyword evidence="1" id="KW-1133">Transmembrane helix</keyword>
<dbReference type="EMBL" id="PFVJ01000025">
    <property type="protein sequence ID" value="PJA90111.1"/>
    <property type="molecule type" value="Genomic_DNA"/>
</dbReference>
<dbReference type="AlphaFoldDB" id="A0A2M7Z7A2"/>
<evidence type="ECO:0000313" key="3">
    <source>
        <dbReference type="Proteomes" id="UP000230843"/>
    </source>
</evidence>
<accession>A0A2M7Z7A2</accession>
<comment type="caution">
    <text evidence="2">The sequence shown here is derived from an EMBL/GenBank/DDBJ whole genome shotgun (WGS) entry which is preliminary data.</text>
</comment>
<gene>
    <name evidence="2" type="ORF">CO137_01040</name>
</gene>
<name>A0A2M7Z7A2_9BACT</name>
<protein>
    <submittedName>
        <fullName evidence="2">Uncharacterized protein</fullName>
    </submittedName>
</protein>
<proteinExistence type="predicted"/>
<dbReference type="Proteomes" id="UP000230843">
    <property type="component" value="Unassembled WGS sequence"/>
</dbReference>
<feature type="transmembrane region" description="Helical" evidence="1">
    <location>
        <begin position="6"/>
        <end position="26"/>
    </location>
</feature>
<evidence type="ECO:0000256" key="1">
    <source>
        <dbReference type="SAM" id="Phobius"/>
    </source>
</evidence>
<sequence length="169" mass="20267">MNIESIFLFISVVFLIFSTFFWVRPLTTLKLLKRKKELTGKFQEKYYKDDNWYKEKNNISSGYVSFFLREYSNISVCTLAGQIDSSVRRTLKEREVCQNNIRKLLLKIQYPITNFFYLQYSLIRVEGLFEGLFLIDNYLDSLFVEFDELGLVLKQVEEVEDEDEYDDFN</sequence>
<reference evidence="3" key="1">
    <citation type="submission" date="2017-09" db="EMBL/GenBank/DDBJ databases">
        <title>Depth-based differentiation of microbial function through sediment-hosted aquifers and enrichment of novel symbionts in the deep terrestrial subsurface.</title>
        <authorList>
            <person name="Probst A.J."/>
            <person name="Ladd B."/>
            <person name="Jarett J.K."/>
            <person name="Geller-Mcgrath D.E."/>
            <person name="Sieber C.M.K."/>
            <person name="Emerson J.B."/>
            <person name="Anantharaman K."/>
            <person name="Thomas B.C."/>
            <person name="Malmstrom R."/>
            <person name="Stieglmeier M."/>
            <person name="Klingl A."/>
            <person name="Woyke T."/>
            <person name="Ryan C.M."/>
            <person name="Banfield J.F."/>
        </authorList>
    </citation>
    <scope>NUCLEOTIDE SEQUENCE [LARGE SCALE GENOMIC DNA]</scope>
</reference>
<keyword evidence="1" id="KW-0472">Membrane</keyword>
<evidence type="ECO:0000313" key="2">
    <source>
        <dbReference type="EMBL" id="PJA90111.1"/>
    </source>
</evidence>